<dbReference type="Pfam" id="PF04860">
    <property type="entry name" value="Phage_portal"/>
    <property type="match status" value="1"/>
</dbReference>
<evidence type="ECO:0000313" key="3">
    <source>
        <dbReference type="Proteomes" id="UP001230908"/>
    </source>
</evidence>
<keyword evidence="3" id="KW-1185">Reference proteome</keyword>
<evidence type="ECO:0000313" key="2">
    <source>
        <dbReference type="EMBL" id="MDQ7910249.1"/>
    </source>
</evidence>
<protein>
    <submittedName>
        <fullName evidence="2">Phage portal protein</fullName>
    </submittedName>
</protein>
<evidence type="ECO:0000256" key="1">
    <source>
        <dbReference type="SAM" id="MobiDB-lite"/>
    </source>
</evidence>
<dbReference type="Proteomes" id="UP001230908">
    <property type="component" value="Unassembled WGS sequence"/>
</dbReference>
<name>A0ABU0ZTA4_9ACTN</name>
<feature type="compositionally biased region" description="Low complexity" evidence="1">
    <location>
        <begin position="408"/>
        <end position="417"/>
    </location>
</feature>
<gene>
    <name evidence="2" type="ORF">RB614_37725</name>
</gene>
<comment type="caution">
    <text evidence="2">The sequence shown here is derived from an EMBL/GenBank/DDBJ whole genome shotgun (WGS) entry which is preliminary data.</text>
</comment>
<organism evidence="2 3">
    <name type="scientific">Phytohabitans maris</name>
    <dbReference type="NCBI Taxonomy" id="3071409"/>
    <lineage>
        <taxon>Bacteria</taxon>
        <taxon>Bacillati</taxon>
        <taxon>Actinomycetota</taxon>
        <taxon>Actinomycetes</taxon>
        <taxon>Micromonosporales</taxon>
        <taxon>Micromonosporaceae</taxon>
    </lineage>
</organism>
<dbReference type="EMBL" id="JAVHUY010000053">
    <property type="protein sequence ID" value="MDQ7910249.1"/>
    <property type="molecule type" value="Genomic_DNA"/>
</dbReference>
<reference evidence="2 3" key="1">
    <citation type="submission" date="2023-08" db="EMBL/GenBank/DDBJ databases">
        <title>Phytohabitans sansha sp. nov., isolated from marine sediment.</title>
        <authorList>
            <person name="Zhao Y."/>
            <person name="Yi K."/>
        </authorList>
    </citation>
    <scope>NUCLEOTIDE SEQUENCE [LARGE SCALE GENOMIC DNA]</scope>
    <source>
        <strain evidence="2 3">ZYX-F-186</strain>
    </source>
</reference>
<proteinExistence type="predicted"/>
<dbReference type="InterPro" id="IPR006944">
    <property type="entry name" value="Phage/GTA_portal"/>
</dbReference>
<feature type="region of interest" description="Disordered" evidence="1">
    <location>
        <begin position="408"/>
        <end position="431"/>
    </location>
</feature>
<dbReference type="RefSeq" id="WP_308717499.1">
    <property type="nucleotide sequence ID" value="NZ_JAVHUY010000053.1"/>
</dbReference>
<sequence length="496" mass="55317">MRSLLGTVVDAVGSITNRSPVPYVSHDYTVGVGVGLAQTRDRGGQLAAMSGNGTVFSIVDRLATSTAAVDWHMHRTRIDTTKVCPICEQPGVVLVKDHLALRIWNKPSDFFTRQELVEAGQQHFDLTGETWLLVERDERMRGLPLGLWTIRPDRIDPVPSKEKFLVGYIYKSPDGQRIPLDLDEVIQIRRPDPEDPYRGLGAIQAALRDVDSANLAAQWNRNFFLNSAEPGGMIKTDGRLDDDEWNQLRQRWNEQHKGVSRAHRVAILEGYEWIDRKYTNRDMQLTELRILSRDMIREAYGIAKFALGDVDDVNRATAEASKAWFAESATVPRLDRWKQALNNDFLPLFGSTGSGVEFAYGNPVPPDEEAENAARDSKTSAWATLVTAGADPDDAADVVGLPRMRVRAPQPVQAPAAGDDEDDGPDDGRPENAMRWVAVARVDDDTCQPCEDNDGKTYRNRAAAYRDYPGGSGYRHCEGRGNCRCRVVKRGRRNDG</sequence>
<accession>A0ABU0ZTA4</accession>